<accession>A0A0R1SBK6</accession>
<dbReference type="Proteomes" id="UP000052013">
    <property type="component" value="Unassembled WGS sequence"/>
</dbReference>
<evidence type="ECO:0000313" key="2">
    <source>
        <dbReference type="Proteomes" id="UP000052013"/>
    </source>
</evidence>
<name>A0A0R1SBK6_9LACO</name>
<reference evidence="1 2" key="1">
    <citation type="journal article" date="2015" name="Genome Announc.">
        <title>Expanding the biotechnology potential of lactobacilli through comparative genomics of 213 strains and associated genera.</title>
        <authorList>
            <person name="Sun Z."/>
            <person name="Harris H.M."/>
            <person name="McCann A."/>
            <person name="Guo C."/>
            <person name="Argimon S."/>
            <person name="Zhang W."/>
            <person name="Yang X."/>
            <person name="Jeffery I.B."/>
            <person name="Cooney J.C."/>
            <person name="Kagawa T.F."/>
            <person name="Liu W."/>
            <person name="Song Y."/>
            <person name="Salvetti E."/>
            <person name="Wrobel A."/>
            <person name="Rasinkangas P."/>
            <person name="Parkhill J."/>
            <person name="Rea M.C."/>
            <person name="O'Sullivan O."/>
            <person name="Ritari J."/>
            <person name="Douillard F.P."/>
            <person name="Paul Ross R."/>
            <person name="Yang R."/>
            <person name="Briner A.E."/>
            <person name="Felis G.E."/>
            <person name="de Vos W.M."/>
            <person name="Barrangou R."/>
            <person name="Klaenhammer T.R."/>
            <person name="Caufield P.W."/>
            <person name="Cui Y."/>
            <person name="Zhang H."/>
            <person name="O'Toole P.W."/>
        </authorList>
    </citation>
    <scope>NUCLEOTIDE SEQUENCE [LARGE SCALE GENOMIC DNA]</scope>
    <source>
        <strain evidence="1 2">DSM 14421</strain>
    </source>
</reference>
<dbReference type="AlphaFoldDB" id="A0A0R1SBK6"/>
<dbReference type="EMBL" id="AZEY01000041">
    <property type="protein sequence ID" value="KRL66503.1"/>
    <property type="molecule type" value="Genomic_DNA"/>
</dbReference>
<protein>
    <submittedName>
        <fullName evidence="1">Uncharacterized protein</fullName>
    </submittedName>
</protein>
<proteinExistence type="predicted"/>
<gene>
    <name evidence="1" type="ORF">FC85_GL002809</name>
</gene>
<sequence>MFIYQINLKLLRIYSPSRSKPWCRLQTDIWSVLVTGLPVIADAIQDYADC</sequence>
<organism evidence="1 2">
    <name type="scientific">Lentilactobacillus diolivorans DSM 14421</name>
    <dbReference type="NCBI Taxonomy" id="1423739"/>
    <lineage>
        <taxon>Bacteria</taxon>
        <taxon>Bacillati</taxon>
        <taxon>Bacillota</taxon>
        <taxon>Bacilli</taxon>
        <taxon>Lactobacillales</taxon>
        <taxon>Lactobacillaceae</taxon>
        <taxon>Lentilactobacillus</taxon>
    </lineage>
</organism>
<evidence type="ECO:0000313" key="1">
    <source>
        <dbReference type="EMBL" id="KRL66503.1"/>
    </source>
</evidence>
<comment type="caution">
    <text evidence="1">The sequence shown here is derived from an EMBL/GenBank/DDBJ whole genome shotgun (WGS) entry which is preliminary data.</text>
</comment>